<dbReference type="InterPro" id="IPR051343">
    <property type="entry name" value="G-type_lectin_kinases/EP1-like"/>
</dbReference>
<evidence type="ECO:0000256" key="4">
    <source>
        <dbReference type="ARBA" id="ARBA00022536"/>
    </source>
</evidence>
<keyword evidence="4" id="KW-0245">EGF-like domain</keyword>
<feature type="transmembrane region" description="Helical" evidence="20">
    <location>
        <begin position="464"/>
        <end position="494"/>
    </location>
</feature>
<keyword evidence="25" id="KW-1185">Reference proteome</keyword>
<gene>
    <name evidence="24" type="ORF">SLEP1_g50057</name>
</gene>
<keyword evidence="11 19" id="KW-0067">ATP-binding</keyword>
<evidence type="ECO:0000256" key="16">
    <source>
        <dbReference type="ARBA" id="ARBA00023180"/>
    </source>
</evidence>
<keyword evidence="5" id="KW-0808">Transferase</keyword>
<dbReference type="AlphaFoldDB" id="A0AAV5M135"/>
<evidence type="ECO:0000256" key="20">
    <source>
        <dbReference type="SAM" id="Phobius"/>
    </source>
</evidence>
<dbReference type="Pfam" id="PF07714">
    <property type="entry name" value="PK_Tyr_Ser-Thr"/>
    <property type="match status" value="1"/>
</dbReference>
<evidence type="ECO:0000256" key="18">
    <source>
        <dbReference type="ARBA" id="ARBA00048679"/>
    </source>
</evidence>
<feature type="domain" description="Protein kinase" evidence="22">
    <location>
        <begin position="718"/>
        <end position="997"/>
    </location>
</feature>
<protein>
    <recommendedName>
        <fullName evidence="2">non-specific serine/threonine protein kinase</fullName>
        <ecNumber evidence="2">2.7.11.1</ecNumber>
    </recommendedName>
</protein>
<evidence type="ECO:0000313" key="24">
    <source>
        <dbReference type="EMBL" id="GKV42678.1"/>
    </source>
</evidence>
<keyword evidence="15" id="KW-0675">Receptor</keyword>
<dbReference type="PANTHER" id="PTHR47976:SF105">
    <property type="entry name" value="RECEPTOR-LIKE SERINE_THREONINE-PROTEIN KINASE"/>
    <property type="match status" value="1"/>
</dbReference>
<dbReference type="InterPro" id="IPR001245">
    <property type="entry name" value="Ser-Thr/Tyr_kinase_cat_dom"/>
</dbReference>
<comment type="caution">
    <text evidence="24">The sequence shown here is derived from an EMBL/GenBank/DDBJ whole genome shotgun (WGS) entry which is preliminary data.</text>
</comment>
<keyword evidence="14" id="KW-1015">Disulfide bond</keyword>
<evidence type="ECO:0000313" key="25">
    <source>
        <dbReference type="Proteomes" id="UP001054252"/>
    </source>
</evidence>
<evidence type="ECO:0000259" key="23">
    <source>
        <dbReference type="PROSITE" id="PS50927"/>
    </source>
</evidence>
<dbReference type="GO" id="GO:0004674">
    <property type="term" value="F:protein serine/threonine kinase activity"/>
    <property type="evidence" value="ECO:0007669"/>
    <property type="project" value="UniProtKB-KW"/>
</dbReference>
<feature type="domain" description="Protein kinase" evidence="22">
    <location>
        <begin position="527"/>
        <end position="729"/>
    </location>
</feature>
<evidence type="ECO:0000256" key="1">
    <source>
        <dbReference type="ARBA" id="ARBA00004479"/>
    </source>
</evidence>
<dbReference type="CDD" id="cd00028">
    <property type="entry name" value="B_lectin"/>
    <property type="match status" value="1"/>
</dbReference>
<dbReference type="Pfam" id="PF00069">
    <property type="entry name" value="Pkinase"/>
    <property type="match status" value="2"/>
</dbReference>
<keyword evidence="7 21" id="KW-0732">Signal</keyword>
<dbReference type="InterPro" id="IPR036426">
    <property type="entry name" value="Bulb-type_lectin_dom_sf"/>
</dbReference>
<evidence type="ECO:0000256" key="10">
    <source>
        <dbReference type="ARBA" id="ARBA00022777"/>
    </source>
</evidence>
<keyword evidence="9 19" id="KW-0547">Nucleotide-binding</keyword>
<dbReference type="GO" id="GO:0005524">
    <property type="term" value="F:ATP binding"/>
    <property type="evidence" value="ECO:0007669"/>
    <property type="project" value="UniProtKB-UniRule"/>
</dbReference>
<organism evidence="24 25">
    <name type="scientific">Rubroshorea leprosula</name>
    <dbReference type="NCBI Taxonomy" id="152421"/>
    <lineage>
        <taxon>Eukaryota</taxon>
        <taxon>Viridiplantae</taxon>
        <taxon>Streptophyta</taxon>
        <taxon>Embryophyta</taxon>
        <taxon>Tracheophyta</taxon>
        <taxon>Spermatophyta</taxon>
        <taxon>Magnoliopsida</taxon>
        <taxon>eudicotyledons</taxon>
        <taxon>Gunneridae</taxon>
        <taxon>Pentapetalae</taxon>
        <taxon>rosids</taxon>
        <taxon>malvids</taxon>
        <taxon>Malvales</taxon>
        <taxon>Dipterocarpaceae</taxon>
        <taxon>Rubroshorea</taxon>
    </lineage>
</organism>
<evidence type="ECO:0000256" key="11">
    <source>
        <dbReference type="ARBA" id="ARBA00022840"/>
    </source>
</evidence>
<dbReference type="Gene3D" id="3.30.200.20">
    <property type="entry name" value="Phosphorylase Kinase, domain 1"/>
    <property type="match status" value="2"/>
</dbReference>
<feature type="transmembrane region" description="Helical" evidence="20">
    <location>
        <begin position="655"/>
        <end position="682"/>
    </location>
</feature>
<dbReference type="InterPro" id="IPR000719">
    <property type="entry name" value="Prot_kinase_dom"/>
</dbReference>
<feature type="binding site" evidence="19">
    <location>
        <position position="746"/>
    </location>
    <ligand>
        <name>ATP</name>
        <dbReference type="ChEBI" id="CHEBI:30616"/>
    </ligand>
</feature>
<keyword evidence="10" id="KW-0418">Kinase</keyword>
<dbReference type="PANTHER" id="PTHR47976">
    <property type="entry name" value="G-TYPE LECTIN S-RECEPTOR-LIKE SERINE/THREONINE-PROTEIN KINASE SD2-5"/>
    <property type="match status" value="1"/>
</dbReference>
<sequence length="1017" mass="114261">MISSLAPFWVPLLILLNSFLVLAAAQGASRNVSVGEFLTADDKNLTWQSPSGDFELGFRRAPDQQDLFLLAIWFAKIPEKTIVWSANGDNLVKIESKVELTSSGLVLSDPSGTKLWCTNNTQDGTGGVSHAAMLDIGNFVITSTNSDNIWESFQNPTDTILPGQELGLNSTLSSAFSATSYKKGKFQLNFTSESLVLNQIDVYTGKSFQFYFNITDGSRLIFNKSGYIQIRKSDGSIVDIAPKNTVPMQDFFYRATLDFDGVFTLYSHSRASNGDESWSSLWYRPDDICFSFLNPNTPLGSGPCGHNSICQHELDGRVNCECPFGFSFLDAKNTHSGCKPDNQSYPGDCNEEGSTIGEDRFDFNPMPFVDWPFSDYELLQPANETECKRSCLLDCTCAVAILEHPTLNKNNGIGKCWKKKLPLSNGWYNKSSVNRIALIKVPKPSEPHLIPPNPNPGEKKQNQVILILSVLLGTSAFFYVFTLIMVSLLLFCFYQRKLQDLNRITKKGEIETNLRSFTYKELEDATKGFNEELGKGSFGTVYKGELSRNYVAVKKLDKVVQEGEKEFKTEVNVIGQTHHRNLVRLLGYCDEAEHRLLVYELMQNGSLANFFTQIIHCDIKPQNILLDDSFTAKISDFGLAKLLINSKSIKRQNQVVLILSVLLGTSAFFNILTLVVVSLFLICFYQRKLPDLSKINRKGEIETNLRSFTYKELKDATKGFSEELGKGSFGTVYKGELSRNYVAVKKLDKVVQEGEKEFKTEVNVIGQTHHRNLVRLLGYCDEAEHRLLVYELMQNGSLASFLFGVLRPSWQQRLRIASGIARGLTYLHEECSTQVIHCDIKPQNILLDDSFTAKISDFGLAKLLINSKSHTLTGIRGTKGYVALEWFRSTPVTVKVDVYSFGVVLLEIICCRRCVMFETEEAAILTEWAYECYSEGNLGKLVENDEEARNDMGRVEMLVKVAMWCVQDEPSQRPNMRTVTMMLEGAVLVPAPPCPFLYSFKPQDSSNFSPSRKNKLL</sequence>
<dbReference type="Proteomes" id="UP001054252">
    <property type="component" value="Unassembled WGS sequence"/>
</dbReference>
<comment type="catalytic activity">
    <reaction evidence="18">
        <text>L-seryl-[protein] + ATP = O-phospho-L-seryl-[protein] + ADP + H(+)</text>
        <dbReference type="Rhea" id="RHEA:17989"/>
        <dbReference type="Rhea" id="RHEA-COMP:9863"/>
        <dbReference type="Rhea" id="RHEA-COMP:11604"/>
        <dbReference type="ChEBI" id="CHEBI:15378"/>
        <dbReference type="ChEBI" id="CHEBI:29999"/>
        <dbReference type="ChEBI" id="CHEBI:30616"/>
        <dbReference type="ChEBI" id="CHEBI:83421"/>
        <dbReference type="ChEBI" id="CHEBI:456216"/>
        <dbReference type="EC" id="2.7.11.1"/>
    </reaction>
</comment>
<evidence type="ECO:0000256" key="8">
    <source>
        <dbReference type="ARBA" id="ARBA00022734"/>
    </source>
</evidence>
<evidence type="ECO:0000256" key="3">
    <source>
        <dbReference type="ARBA" id="ARBA00022527"/>
    </source>
</evidence>
<dbReference type="FunFam" id="2.90.10.10:FF:000013">
    <property type="entry name" value="G-type lectin S-receptor-like serine/threonine-protein kinase LECRK1"/>
    <property type="match status" value="1"/>
</dbReference>
<keyword evidence="16" id="KW-0325">Glycoprotein</keyword>
<dbReference type="InterPro" id="IPR011009">
    <property type="entry name" value="Kinase-like_dom_sf"/>
</dbReference>
<evidence type="ECO:0000256" key="9">
    <source>
        <dbReference type="ARBA" id="ARBA00022741"/>
    </source>
</evidence>
<dbReference type="InterPro" id="IPR008271">
    <property type="entry name" value="Ser/Thr_kinase_AS"/>
</dbReference>
<dbReference type="FunFam" id="1.10.510.10:FF:000237">
    <property type="entry name" value="G-type lectin S-receptor-like serine/threonine-protein kinase"/>
    <property type="match status" value="1"/>
</dbReference>
<evidence type="ECO:0000256" key="6">
    <source>
        <dbReference type="ARBA" id="ARBA00022692"/>
    </source>
</evidence>
<dbReference type="EC" id="2.7.11.1" evidence="2"/>
<feature type="chain" id="PRO_5043910341" description="non-specific serine/threonine protein kinase" evidence="21">
    <location>
        <begin position="26"/>
        <end position="1017"/>
    </location>
</feature>
<reference evidence="24 25" key="1">
    <citation type="journal article" date="2021" name="Commun. Biol.">
        <title>The genome of Shorea leprosula (Dipterocarpaceae) highlights the ecological relevance of drought in aseasonal tropical rainforests.</title>
        <authorList>
            <person name="Ng K.K.S."/>
            <person name="Kobayashi M.J."/>
            <person name="Fawcett J.A."/>
            <person name="Hatakeyama M."/>
            <person name="Paape T."/>
            <person name="Ng C.H."/>
            <person name="Ang C.C."/>
            <person name="Tnah L.H."/>
            <person name="Lee C.T."/>
            <person name="Nishiyama T."/>
            <person name="Sese J."/>
            <person name="O'Brien M.J."/>
            <person name="Copetti D."/>
            <person name="Mohd Noor M.I."/>
            <person name="Ong R.C."/>
            <person name="Putra M."/>
            <person name="Sireger I.Z."/>
            <person name="Indrioko S."/>
            <person name="Kosugi Y."/>
            <person name="Izuno A."/>
            <person name="Isagi Y."/>
            <person name="Lee S.L."/>
            <person name="Shimizu K.K."/>
        </authorList>
    </citation>
    <scope>NUCLEOTIDE SEQUENCE [LARGE SCALE GENOMIC DNA]</scope>
    <source>
        <strain evidence="24">214</strain>
    </source>
</reference>
<dbReference type="PROSITE" id="PS00107">
    <property type="entry name" value="PROTEIN_KINASE_ATP"/>
    <property type="match status" value="1"/>
</dbReference>
<accession>A0AAV5M135</accession>
<evidence type="ECO:0000259" key="22">
    <source>
        <dbReference type="PROSITE" id="PS50011"/>
    </source>
</evidence>
<dbReference type="SMART" id="SM00220">
    <property type="entry name" value="S_TKc"/>
    <property type="match status" value="1"/>
</dbReference>
<evidence type="ECO:0000256" key="13">
    <source>
        <dbReference type="ARBA" id="ARBA00023136"/>
    </source>
</evidence>
<dbReference type="PROSITE" id="PS00108">
    <property type="entry name" value="PROTEIN_KINASE_ST"/>
    <property type="match status" value="1"/>
</dbReference>
<keyword evidence="8" id="KW-0430">Lectin</keyword>
<evidence type="ECO:0000256" key="2">
    <source>
        <dbReference type="ARBA" id="ARBA00012513"/>
    </source>
</evidence>
<dbReference type="SUPFAM" id="SSF51110">
    <property type="entry name" value="alpha-D-mannose-specific plant lectins"/>
    <property type="match status" value="1"/>
</dbReference>
<evidence type="ECO:0000256" key="14">
    <source>
        <dbReference type="ARBA" id="ARBA00023157"/>
    </source>
</evidence>
<keyword evidence="13 20" id="KW-0472">Membrane</keyword>
<keyword evidence="3" id="KW-0723">Serine/threonine-protein kinase</keyword>
<evidence type="ECO:0000256" key="17">
    <source>
        <dbReference type="ARBA" id="ARBA00047899"/>
    </source>
</evidence>
<comment type="subcellular location">
    <subcellularLocation>
        <location evidence="1">Membrane</location>
        <topology evidence="1">Single-pass type I membrane protein</topology>
    </subcellularLocation>
</comment>
<dbReference type="FunFam" id="3.30.200.20:FF:000059">
    <property type="entry name" value="S-receptor-like serine/threonine-protein kinase"/>
    <property type="match status" value="2"/>
</dbReference>
<evidence type="ECO:0000256" key="19">
    <source>
        <dbReference type="PROSITE-ProRule" id="PRU10141"/>
    </source>
</evidence>
<evidence type="ECO:0000256" key="21">
    <source>
        <dbReference type="SAM" id="SignalP"/>
    </source>
</evidence>
<keyword evidence="6 20" id="KW-0812">Transmembrane</keyword>
<proteinExistence type="predicted"/>
<dbReference type="PROSITE" id="PS50011">
    <property type="entry name" value="PROTEIN_KINASE_DOM"/>
    <property type="match status" value="2"/>
</dbReference>
<dbReference type="SUPFAM" id="SSF56112">
    <property type="entry name" value="Protein kinase-like (PK-like)"/>
    <property type="match status" value="2"/>
</dbReference>
<comment type="catalytic activity">
    <reaction evidence="17">
        <text>L-threonyl-[protein] + ATP = O-phospho-L-threonyl-[protein] + ADP + H(+)</text>
        <dbReference type="Rhea" id="RHEA:46608"/>
        <dbReference type="Rhea" id="RHEA-COMP:11060"/>
        <dbReference type="Rhea" id="RHEA-COMP:11605"/>
        <dbReference type="ChEBI" id="CHEBI:15378"/>
        <dbReference type="ChEBI" id="CHEBI:30013"/>
        <dbReference type="ChEBI" id="CHEBI:30616"/>
        <dbReference type="ChEBI" id="CHEBI:61977"/>
        <dbReference type="ChEBI" id="CHEBI:456216"/>
        <dbReference type="EC" id="2.7.11.1"/>
    </reaction>
</comment>
<dbReference type="EMBL" id="BPVZ01000160">
    <property type="protein sequence ID" value="GKV42678.1"/>
    <property type="molecule type" value="Genomic_DNA"/>
</dbReference>
<evidence type="ECO:0000256" key="7">
    <source>
        <dbReference type="ARBA" id="ARBA00022729"/>
    </source>
</evidence>
<keyword evidence="12 20" id="KW-1133">Transmembrane helix</keyword>
<dbReference type="SMART" id="SM00108">
    <property type="entry name" value="B_lectin"/>
    <property type="match status" value="1"/>
</dbReference>
<evidence type="ECO:0000256" key="15">
    <source>
        <dbReference type="ARBA" id="ARBA00023170"/>
    </source>
</evidence>
<evidence type="ECO:0000256" key="12">
    <source>
        <dbReference type="ARBA" id="ARBA00022989"/>
    </source>
</evidence>
<dbReference type="GO" id="GO:0030246">
    <property type="term" value="F:carbohydrate binding"/>
    <property type="evidence" value="ECO:0007669"/>
    <property type="project" value="UniProtKB-KW"/>
</dbReference>
<feature type="domain" description="Bulb-type lectin" evidence="23">
    <location>
        <begin position="29"/>
        <end position="154"/>
    </location>
</feature>
<dbReference type="Pfam" id="PF01453">
    <property type="entry name" value="B_lectin"/>
    <property type="match status" value="1"/>
</dbReference>
<dbReference type="InterPro" id="IPR001480">
    <property type="entry name" value="Bulb-type_lectin_dom"/>
</dbReference>
<dbReference type="GO" id="GO:0016020">
    <property type="term" value="C:membrane"/>
    <property type="evidence" value="ECO:0007669"/>
    <property type="project" value="UniProtKB-SubCell"/>
</dbReference>
<name>A0AAV5M135_9ROSI</name>
<dbReference type="InterPro" id="IPR017441">
    <property type="entry name" value="Protein_kinase_ATP_BS"/>
</dbReference>
<dbReference type="PROSITE" id="PS50927">
    <property type="entry name" value="BULB_LECTIN"/>
    <property type="match status" value="1"/>
</dbReference>
<feature type="signal peptide" evidence="21">
    <location>
        <begin position="1"/>
        <end position="25"/>
    </location>
</feature>
<dbReference type="CDD" id="cd14066">
    <property type="entry name" value="STKc_IRAK"/>
    <property type="match status" value="1"/>
</dbReference>
<dbReference type="Gene3D" id="2.90.10.10">
    <property type="entry name" value="Bulb-type lectin domain"/>
    <property type="match status" value="1"/>
</dbReference>
<evidence type="ECO:0000256" key="5">
    <source>
        <dbReference type="ARBA" id="ARBA00022679"/>
    </source>
</evidence>
<dbReference type="Gene3D" id="1.10.510.10">
    <property type="entry name" value="Transferase(Phosphotransferase) domain 1"/>
    <property type="match status" value="2"/>
</dbReference>